<accession>A0A7W9CGH1</accession>
<evidence type="ECO:0000256" key="2">
    <source>
        <dbReference type="PROSITE-ProRule" id="PRU00169"/>
    </source>
</evidence>
<feature type="modified residue" description="4-aspartylphosphate" evidence="2">
    <location>
        <position position="62"/>
    </location>
</feature>
<dbReference type="Proteomes" id="UP000545037">
    <property type="component" value="Unassembled WGS sequence"/>
</dbReference>
<evidence type="ECO:0000259" key="3">
    <source>
        <dbReference type="PROSITE" id="PS50110"/>
    </source>
</evidence>
<gene>
    <name evidence="4" type="ORF">GGR13_000781</name>
</gene>
<dbReference type="InterPro" id="IPR050595">
    <property type="entry name" value="Bact_response_regulator"/>
</dbReference>
<dbReference type="AlphaFoldDB" id="A0A7W9CGH1"/>
<reference evidence="4 5" key="1">
    <citation type="submission" date="2020-08" db="EMBL/GenBank/DDBJ databases">
        <title>Genomic Encyclopedia of Type Strains, Phase IV (KMG-IV): sequencing the most valuable type-strain genomes for metagenomic binning, comparative biology and taxonomic classification.</title>
        <authorList>
            <person name="Goeker M."/>
        </authorList>
    </citation>
    <scope>NUCLEOTIDE SEQUENCE [LARGE SCALE GENOMIC DNA]</scope>
    <source>
        <strain evidence="4 5">DSM 4737</strain>
    </source>
</reference>
<evidence type="ECO:0000256" key="1">
    <source>
        <dbReference type="ARBA" id="ARBA00022553"/>
    </source>
</evidence>
<dbReference type="PROSITE" id="PS50110">
    <property type="entry name" value="RESPONSE_REGULATORY"/>
    <property type="match status" value="1"/>
</dbReference>
<organism evidence="4 5">
    <name type="scientific">Brevundimonas variabilis</name>
    <dbReference type="NCBI Taxonomy" id="74312"/>
    <lineage>
        <taxon>Bacteria</taxon>
        <taxon>Pseudomonadati</taxon>
        <taxon>Pseudomonadota</taxon>
        <taxon>Alphaproteobacteria</taxon>
        <taxon>Caulobacterales</taxon>
        <taxon>Caulobacteraceae</taxon>
        <taxon>Brevundimonas</taxon>
    </lineage>
</organism>
<proteinExistence type="predicted"/>
<dbReference type="PANTHER" id="PTHR44591:SF3">
    <property type="entry name" value="RESPONSE REGULATORY DOMAIN-CONTAINING PROTEIN"/>
    <property type="match status" value="1"/>
</dbReference>
<comment type="caution">
    <text evidence="4">The sequence shown here is derived from an EMBL/GenBank/DDBJ whole genome shotgun (WGS) entry which is preliminary data.</text>
</comment>
<dbReference type="InterPro" id="IPR011006">
    <property type="entry name" value="CheY-like_superfamily"/>
</dbReference>
<dbReference type="SMART" id="SM00448">
    <property type="entry name" value="REC"/>
    <property type="match status" value="1"/>
</dbReference>
<protein>
    <submittedName>
        <fullName evidence="4">CheY-like chemotaxis protein</fullName>
    </submittedName>
</protein>
<evidence type="ECO:0000313" key="4">
    <source>
        <dbReference type="EMBL" id="MBB5745209.1"/>
    </source>
</evidence>
<feature type="domain" description="Response regulatory" evidence="3">
    <location>
        <begin position="13"/>
        <end position="129"/>
    </location>
</feature>
<evidence type="ECO:0000313" key="5">
    <source>
        <dbReference type="Proteomes" id="UP000545037"/>
    </source>
</evidence>
<dbReference type="PANTHER" id="PTHR44591">
    <property type="entry name" value="STRESS RESPONSE REGULATOR PROTEIN 1"/>
    <property type="match status" value="1"/>
</dbReference>
<dbReference type="EMBL" id="JACHOR010000001">
    <property type="protein sequence ID" value="MBB5745209.1"/>
    <property type="molecule type" value="Genomic_DNA"/>
</dbReference>
<dbReference type="GO" id="GO:0000160">
    <property type="term" value="P:phosphorelay signal transduction system"/>
    <property type="evidence" value="ECO:0007669"/>
    <property type="project" value="InterPro"/>
</dbReference>
<dbReference type="InterPro" id="IPR001789">
    <property type="entry name" value="Sig_transdc_resp-reg_receiver"/>
</dbReference>
<dbReference type="Pfam" id="PF00072">
    <property type="entry name" value="Response_reg"/>
    <property type="match status" value="1"/>
</dbReference>
<dbReference type="SUPFAM" id="SSF52172">
    <property type="entry name" value="CheY-like"/>
    <property type="match status" value="1"/>
</dbReference>
<name>A0A7W9CGH1_9CAUL</name>
<keyword evidence="1 2" id="KW-0597">Phosphoprotein</keyword>
<keyword evidence="5" id="KW-1185">Reference proteome</keyword>
<dbReference type="Gene3D" id="3.40.50.2300">
    <property type="match status" value="1"/>
</dbReference>
<sequence>MSGFFYVLTEDARILFVDDDPILREFAQVNLASDTAHVDTASDGLEALEAVERQTYDLLLVDLEMPRMDGFELLRRLRENPSTEHLPIVVETGREDVDAIDRAFRAGATAFVTKPLNWRLLTYQLRFTLRAARSEARLRAQAVTPALQATF</sequence>
<dbReference type="RefSeq" id="WP_183212118.1">
    <property type="nucleotide sequence ID" value="NZ_JACHOR010000001.1"/>
</dbReference>